<dbReference type="Gene3D" id="3.20.20.190">
    <property type="entry name" value="Phosphatidylinositol (PI) phosphodiesterase"/>
    <property type="match status" value="2"/>
</dbReference>
<evidence type="ECO:0000256" key="24">
    <source>
        <dbReference type="SAM" id="Coils"/>
    </source>
</evidence>
<organism evidence="31 32">
    <name type="scientific">Anabas testudineus</name>
    <name type="common">Climbing perch</name>
    <name type="synonym">Anthias testudineus</name>
    <dbReference type="NCBI Taxonomy" id="64144"/>
    <lineage>
        <taxon>Eukaryota</taxon>
        <taxon>Metazoa</taxon>
        <taxon>Chordata</taxon>
        <taxon>Craniata</taxon>
        <taxon>Vertebrata</taxon>
        <taxon>Euteleostomi</taxon>
        <taxon>Actinopterygii</taxon>
        <taxon>Neopterygii</taxon>
        <taxon>Teleostei</taxon>
        <taxon>Neoteleostei</taxon>
        <taxon>Acanthomorphata</taxon>
        <taxon>Anabantaria</taxon>
        <taxon>Anabantiformes</taxon>
        <taxon>Anabantoidei</taxon>
        <taxon>Anabantidae</taxon>
        <taxon>Anabas</taxon>
    </lineage>
</organism>
<dbReference type="GO" id="GO:0009395">
    <property type="term" value="P:phospholipid catabolic process"/>
    <property type="evidence" value="ECO:0007669"/>
    <property type="project" value="UniProtKB-UniRule"/>
</dbReference>
<dbReference type="PROSITE" id="PS50002">
    <property type="entry name" value="SH3"/>
    <property type="match status" value="1"/>
</dbReference>
<feature type="domain" description="SH3" evidence="26">
    <location>
        <begin position="716"/>
        <end position="776"/>
    </location>
</feature>
<evidence type="ECO:0000256" key="16">
    <source>
        <dbReference type="ARBA" id="ARBA00023273"/>
    </source>
</evidence>
<reference evidence="31" key="2">
    <citation type="submission" date="2025-08" db="UniProtKB">
        <authorList>
            <consortium name="Ensembl"/>
        </authorList>
    </citation>
    <scope>IDENTIFICATION</scope>
</reference>
<evidence type="ECO:0000256" key="4">
    <source>
        <dbReference type="ARBA" id="ARBA00022443"/>
    </source>
</evidence>
<dbReference type="InterPro" id="IPR001192">
    <property type="entry name" value="PI-PLC_fam"/>
</dbReference>
<keyword evidence="15 21" id="KW-0807">Transducer</keyword>
<dbReference type="FunFam" id="3.20.20.190:FF:000112">
    <property type="match status" value="1"/>
</dbReference>
<dbReference type="CDD" id="cd09932">
    <property type="entry name" value="SH2_C-SH2_PLC_gamma_like"/>
    <property type="match status" value="1"/>
</dbReference>
<dbReference type="SUPFAM" id="SSF50729">
    <property type="entry name" value="PH domain-like"/>
    <property type="match status" value="2"/>
</dbReference>
<dbReference type="InterPro" id="IPR000909">
    <property type="entry name" value="PLipase_C_PInositol-sp_X_dom"/>
</dbReference>
<dbReference type="SMART" id="SM00252">
    <property type="entry name" value="SH2"/>
    <property type="match status" value="2"/>
</dbReference>
<dbReference type="PROSITE" id="PS50003">
    <property type="entry name" value="PH_DOMAIN"/>
    <property type="match status" value="2"/>
</dbReference>
<dbReference type="InterPro" id="IPR056586">
    <property type="entry name" value="EF-hand_PLCG1"/>
</dbReference>
<keyword evidence="4 23" id="KW-0728">SH3 domain</keyword>
<dbReference type="PROSITE" id="PS50001">
    <property type="entry name" value="SH2"/>
    <property type="match status" value="2"/>
</dbReference>
<dbReference type="Pfam" id="PF00018">
    <property type="entry name" value="SH3_1"/>
    <property type="match status" value="1"/>
</dbReference>
<dbReference type="GO" id="GO:0048015">
    <property type="term" value="P:phosphatidylinositol-mediated signaling"/>
    <property type="evidence" value="ECO:0007669"/>
    <property type="project" value="TreeGrafter"/>
</dbReference>
<feature type="domain" description="EF-hand" evidence="30">
    <location>
        <begin position="151"/>
        <end position="186"/>
    </location>
</feature>
<feature type="domain" description="SH2" evidence="25">
    <location>
        <begin position="475"/>
        <end position="581"/>
    </location>
</feature>
<evidence type="ECO:0000256" key="12">
    <source>
        <dbReference type="ARBA" id="ARBA00022990"/>
    </source>
</evidence>
<dbReference type="CDD" id="cd00275">
    <property type="entry name" value="C2_PLC_like"/>
    <property type="match status" value="1"/>
</dbReference>
<evidence type="ECO:0000259" key="27">
    <source>
        <dbReference type="PROSITE" id="PS50003"/>
    </source>
</evidence>
<sequence>DAAAGATGPVTASRMLDWTEAGPRILHSLEIGTVMTLFYQKKSQRPERRTFQIRQDTRQIVWSRNPDKVEGEIDIREIRELRLGKGSRDFERYPEEARKLDSAHCFIMLYGLEFRLRTLSVAAFSEEEVNMWITGLNWLMMDTQRAPAPQQIDRWLRKQFEVMDRSHEGSITVKDVKALLPQINYRVPNMRFLKDKLQEVEARSDLSYPNFAQLYRTLMFDAQRSVSFLTFLFSKENSICDPRLSPVVPDDMKRPMSQYWISSSHNTYLTGDQFSSESSLEAYARCLRMGCRCIELDCWDGPDDLPIIYHGHTLTSKIKFLDVLHTIKEHAFVTSEYPVILSIEDHCSVVQQRNMATYFKKVFGDLLLTKPVDNNAEELPSPYQLRRKILIKHKKLVEGTLYEEVTSASYSENDISNSLKNGILYLEDPIDHTWTPHYFVLTSNKIYYSEETSHYQTADEEEDDEGKEQHCAERWFHGKLGGGRDGRQVAEKLLQEYCEGGGKDGTFLVRESETFVGDYTLSFWRSGRVQHCRIHSRQESGSTRFYLTDNLVFDSLYRLICHYRDTPLRCNEFEMRLGSPVPQPNAHESREWYHSSLSRVQAEHMLMRVPRDGAFLVRKRNEHNSYAISFRAEGKIKHCRIQQEGRLFMLGSSAEFESLVDLVNYYEKHPLYRKMRLRYPINEDTLDRMGTTELDYGALYEVRTPHFYVEANKMPTARCTVKALYDYRAQREDELCFPKQALILNVDKQEGGWWRGDYGGKKQLWFPANYVEEVPSSPTRELDEASTENSPLGTFLKGFIDVPTCHVVIHKDGKNSRPHVFTIHSQHLSSHPVQTLDVAADSLEDLNTWVSKIREATQNADARMQEEKQMERRKKIAVELSDLVVYCRPVPFNEDKIGTERACYRDMSSFPETKAEKFATRTRGKRFLQYNRRQLSRVYPRGQRLDSSNYDPLPMWLCGSQLVALNFQTPDKPMQLNQALFLLGGGSGYVPQPDIMRDDTFDPFDKDTLHVEPITIQIQVLGARHLPKNGRSIVCPFVEVEICGADYDSCKCKTDVVADNGLNPVWVQKQFVFDIHNPTFSFLRFIVYEEDMFSDPNFLAQATYPVRLLRTGYRSVPLKNSYSEELEFASLLVHIEILEVNMFLKKLNEKSVASPRSHHLYLLCQQEEDDENLYTSIQRLRDRTSELSNQVSLLERSGSADLSYQQSLEELRAAQDQLSELVEARNRR</sequence>
<evidence type="ECO:0000259" key="30">
    <source>
        <dbReference type="PROSITE" id="PS50222"/>
    </source>
</evidence>
<dbReference type="SUPFAM" id="SSF51695">
    <property type="entry name" value="PLC-like phosphodiesterases"/>
    <property type="match status" value="1"/>
</dbReference>
<evidence type="ECO:0000256" key="18">
    <source>
        <dbReference type="ARBA" id="ARBA00023674"/>
    </source>
</evidence>
<dbReference type="InterPro" id="IPR011993">
    <property type="entry name" value="PH-like_dom_sf"/>
</dbReference>
<dbReference type="FunFam" id="2.60.40.150:FF:000067">
    <property type="entry name" value="1-phosphatidylinositol 4,5-bisphosphate phosphodiesterase gamma"/>
    <property type="match status" value="1"/>
</dbReference>
<dbReference type="SUPFAM" id="SSF50044">
    <property type="entry name" value="SH3-domain"/>
    <property type="match status" value="1"/>
</dbReference>
<dbReference type="PROSITE" id="PS50007">
    <property type="entry name" value="PIPLC_X_DOMAIN"/>
    <property type="match status" value="1"/>
</dbReference>
<dbReference type="CDD" id="cd13362">
    <property type="entry name" value="PH_PLC_gamma"/>
    <property type="match status" value="1"/>
</dbReference>
<dbReference type="InterPro" id="IPR001849">
    <property type="entry name" value="PH_domain"/>
</dbReference>
<evidence type="ECO:0000259" key="25">
    <source>
        <dbReference type="PROSITE" id="PS50001"/>
    </source>
</evidence>
<feature type="domain" description="PH" evidence="27">
    <location>
        <begin position="27"/>
        <end position="141"/>
    </location>
</feature>
<evidence type="ECO:0000259" key="26">
    <source>
        <dbReference type="PROSITE" id="PS50002"/>
    </source>
</evidence>
<evidence type="ECO:0000256" key="7">
    <source>
        <dbReference type="ARBA" id="ARBA00022737"/>
    </source>
</evidence>
<dbReference type="InterPro" id="IPR000980">
    <property type="entry name" value="SH2"/>
</dbReference>
<dbReference type="GO" id="GO:0046488">
    <property type="term" value="P:phosphatidylinositol metabolic process"/>
    <property type="evidence" value="ECO:0007669"/>
    <property type="project" value="TreeGrafter"/>
</dbReference>
<dbReference type="InterPro" id="IPR035024">
    <property type="entry name" value="PLC-gamma_N-SH2"/>
</dbReference>
<evidence type="ECO:0000256" key="10">
    <source>
        <dbReference type="ARBA" id="ARBA00022843"/>
    </source>
</evidence>
<dbReference type="Pfam" id="PF00387">
    <property type="entry name" value="PI-PLC-Y"/>
    <property type="match status" value="1"/>
</dbReference>
<evidence type="ECO:0000256" key="5">
    <source>
        <dbReference type="ARBA" id="ARBA00022553"/>
    </source>
</evidence>
<dbReference type="GO" id="GO:0030027">
    <property type="term" value="C:lamellipodium"/>
    <property type="evidence" value="ECO:0007669"/>
    <property type="project" value="UniProtKB-SubCell"/>
</dbReference>
<dbReference type="FunFam" id="2.30.29.30:FF:000155">
    <property type="entry name" value="1-phosphatidylinositol 4,5-bisphosphate phosphodiesterase gamma"/>
    <property type="match status" value="1"/>
</dbReference>
<keyword evidence="6" id="KW-0479">Metal-binding</keyword>
<dbReference type="GeneTree" id="ENSGT00940000164676"/>
<dbReference type="CDD" id="cd10341">
    <property type="entry name" value="SH2_N-SH2_PLC_gamma_like"/>
    <property type="match status" value="1"/>
</dbReference>
<accession>A0A7N6A4P6</accession>
<keyword evidence="7" id="KW-0677">Repeat</keyword>
<dbReference type="PROSITE" id="PS50008">
    <property type="entry name" value="PIPLC_Y_DOMAIN"/>
    <property type="match status" value="1"/>
</dbReference>
<evidence type="ECO:0000256" key="8">
    <source>
        <dbReference type="ARBA" id="ARBA00022801"/>
    </source>
</evidence>
<comment type="cofactor">
    <cofactor evidence="1">
        <name>Ca(2+)</name>
        <dbReference type="ChEBI" id="CHEBI:29108"/>
    </cofactor>
</comment>
<keyword evidence="11 21" id="KW-0442">Lipid degradation</keyword>
<evidence type="ECO:0000313" key="31">
    <source>
        <dbReference type="Ensembl" id="ENSATEP00000043411.1"/>
    </source>
</evidence>
<dbReference type="GO" id="GO:0032587">
    <property type="term" value="C:ruffle membrane"/>
    <property type="evidence" value="ECO:0007669"/>
    <property type="project" value="TreeGrafter"/>
</dbReference>
<proteinExistence type="predicted"/>
<dbReference type="Gene3D" id="3.30.505.10">
    <property type="entry name" value="SH2 domain"/>
    <property type="match status" value="2"/>
</dbReference>
<dbReference type="FunFam" id="2.30.30.40:FF:000051">
    <property type="entry name" value="1-phosphatidylinositol 4,5-bisphosphate phosphodiesterase gamma"/>
    <property type="match status" value="1"/>
</dbReference>
<keyword evidence="24" id="KW-0175">Coiled coil</keyword>
<evidence type="ECO:0000259" key="28">
    <source>
        <dbReference type="PROSITE" id="PS50004"/>
    </source>
</evidence>
<keyword evidence="10" id="KW-0832">Ubl conjugation</keyword>
<comment type="subcellular location">
    <subcellularLocation>
        <location evidence="3">Cell projection</location>
        <location evidence="3">Lamellipodium</location>
    </subcellularLocation>
    <subcellularLocation>
        <location evidence="2">Cell projection</location>
        <location evidence="2">Ruffle</location>
    </subcellularLocation>
</comment>
<gene>
    <name evidence="31" type="primary">PLCG1</name>
</gene>
<evidence type="ECO:0000256" key="19">
    <source>
        <dbReference type="ARBA" id="ARBA00023726"/>
    </source>
</evidence>
<dbReference type="FunFam" id="3.20.20.190:FF:000007">
    <property type="entry name" value="1-phosphatidylinositol 4,5-bisphosphate phosphodiesterase gamma"/>
    <property type="match status" value="1"/>
</dbReference>
<dbReference type="PRINTS" id="PR00390">
    <property type="entry name" value="PHPHLIPASEC"/>
</dbReference>
<evidence type="ECO:0000256" key="15">
    <source>
        <dbReference type="ARBA" id="ARBA00023224"/>
    </source>
</evidence>
<dbReference type="PROSITE" id="PS50222">
    <property type="entry name" value="EF_HAND_2"/>
    <property type="match status" value="1"/>
</dbReference>
<reference evidence="31" key="3">
    <citation type="submission" date="2025-09" db="UniProtKB">
        <authorList>
            <consortium name="Ensembl"/>
        </authorList>
    </citation>
    <scope>IDENTIFICATION</scope>
</reference>
<evidence type="ECO:0000259" key="29">
    <source>
        <dbReference type="PROSITE" id="PS50008"/>
    </source>
</evidence>
<dbReference type="InterPro" id="IPR001452">
    <property type="entry name" value="SH3_domain"/>
</dbReference>
<dbReference type="Pfam" id="PF23329">
    <property type="entry name" value="EF_HAND_1_PLCG"/>
    <property type="match status" value="1"/>
</dbReference>
<keyword evidence="5" id="KW-0597">Phosphoprotein</keyword>
<evidence type="ECO:0000256" key="3">
    <source>
        <dbReference type="ARBA" id="ARBA00004510"/>
    </source>
</evidence>
<dbReference type="CDD" id="cd11970">
    <property type="entry name" value="SH3_PLCgamma1"/>
    <property type="match status" value="1"/>
</dbReference>
<dbReference type="EC" id="3.1.4.11" evidence="21"/>
<dbReference type="InterPro" id="IPR036860">
    <property type="entry name" value="SH2_dom_sf"/>
</dbReference>
<evidence type="ECO:0000256" key="11">
    <source>
        <dbReference type="ARBA" id="ARBA00022963"/>
    </source>
</evidence>
<evidence type="ECO:0000256" key="17">
    <source>
        <dbReference type="ARBA" id="ARBA00023288"/>
    </source>
</evidence>
<dbReference type="InterPro" id="IPR001711">
    <property type="entry name" value="PLipase_C_Pinositol-sp_Y"/>
</dbReference>
<dbReference type="SMART" id="SM00233">
    <property type="entry name" value="PH"/>
    <property type="match status" value="2"/>
</dbReference>
<dbReference type="InterPro" id="IPR016279">
    <property type="entry name" value="PLC-gamma"/>
</dbReference>
<dbReference type="SUPFAM" id="SSF49562">
    <property type="entry name" value="C2 domain (Calcium/lipid-binding domain, CaLB)"/>
    <property type="match status" value="1"/>
</dbReference>
<dbReference type="InterPro" id="IPR018247">
    <property type="entry name" value="EF_Hand_1_Ca_BS"/>
</dbReference>
<dbReference type="SMART" id="SM00326">
    <property type="entry name" value="SH3"/>
    <property type="match status" value="1"/>
</dbReference>
<dbReference type="InterPro" id="IPR000008">
    <property type="entry name" value="C2_dom"/>
</dbReference>
<evidence type="ECO:0000313" key="32">
    <source>
        <dbReference type="Proteomes" id="UP000265040"/>
    </source>
</evidence>
<dbReference type="InterPro" id="IPR002048">
    <property type="entry name" value="EF_hand_dom"/>
</dbReference>
<dbReference type="AlphaFoldDB" id="A0A7N6A4P6"/>
<keyword evidence="17" id="KW-0449">Lipoprotein</keyword>
<dbReference type="SUPFAM" id="SSF47473">
    <property type="entry name" value="EF-hand"/>
    <property type="match status" value="1"/>
</dbReference>
<dbReference type="PANTHER" id="PTHR10336:SF79">
    <property type="entry name" value="1-PHOSPHATIDYLINOSITOL 4,5-BISPHOSPHATE PHOSPHODIESTERASE GAMMA"/>
    <property type="match status" value="1"/>
</dbReference>
<feature type="domain" description="C2" evidence="28">
    <location>
        <begin position="991"/>
        <end position="1120"/>
    </location>
</feature>
<evidence type="ECO:0000256" key="20">
    <source>
        <dbReference type="ARBA" id="ARBA00053042"/>
    </source>
</evidence>
<keyword evidence="9" id="KW-0106">Calcium</keyword>
<keyword evidence="8 21" id="KW-0378">Hydrolase</keyword>
<dbReference type="Proteomes" id="UP000265040">
    <property type="component" value="Chromosome 4"/>
</dbReference>
<dbReference type="InterPro" id="IPR017946">
    <property type="entry name" value="PLC-like_Pdiesterase_TIM-brl"/>
</dbReference>
<dbReference type="PROSITE" id="PS50004">
    <property type="entry name" value="C2"/>
    <property type="match status" value="1"/>
</dbReference>
<keyword evidence="16" id="KW-0966">Cell projection</keyword>
<protein>
    <recommendedName>
        <fullName evidence="21">1-phosphatidylinositol 4,5-bisphosphate phosphodiesterase gamma</fullName>
        <ecNumber evidence="21">3.1.4.11</ecNumber>
    </recommendedName>
</protein>
<dbReference type="GO" id="GO:0004435">
    <property type="term" value="F:phosphatidylinositol-4,5-bisphosphate phospholipase C activity"/>
    <property type="evidence" value="ECO:0007669"/>
    <property type="project" value="UniProtKB-UniRule"/>
</dbReference>
<keyword evidence="14 21" id="KW-0443">Lipid metabolism</keyword>
<dbReference type="InterPro" id="IPR035724">
    <property type="entry name" value="PLCgamma1_SH3"/>
</dbReference>
<feature type="domain" description="PI-PLC Y-box" evidence="29">
    <location>
        <begin position="880"/>
        <end position="997"/>
    </location>
</feature>
<dbReference type="GO" id="GO:0005509">
    <property type="term" value="F:calcium ion binding"/>
    <property type="evidence" value="ECO:0007669"/>
    <property type="project" value="InterPro"/>
</dbReference>
<dbReference type="CDD" id="cd08592">
    <property type="entry name" value="PI-PLCc_gamma"/>
    <property type="match status" value="1"/>
</dbReference>
<dbReference type="InterPro" id="IPR035892">
    <property type="entry name" value="C2_domain_sf"/>
</dbReference>
<dbReference type="GO" id="GO:0005737">
    <property type="term" value="C:cytoplasm"/>
    <property type="evidence" value="ECO:0007669"/>
    <property type="project" value="UniProtKB-ARBA"/>
</dbReference>
<dbReference type="SMART" id="SM00148">
    <property type="entry name" value="PLCXc"/>
    <property type="match status" value="1"/>
</dbReference>
<evidence type="ECO:0000256" key="1">
    <source>
        <dbReference type="ARBA" id="ARBA00001913"/>
    </source>
</evidence>
<dbReference type="PRINTS" id="PR00401">
    <property type="entry name" value="SH2DOMAIN"/>
</dbReference>
<feature type="domain" description="PH" evidence="27">
    <location>
        <begin position="797"/>
        <end position="858"/>
    </location>
</feature>
<dbReference type="SUPFAM" id="SSF55550">
    <property type="entry name" value="SH2 domain"/>
    <property type="match status" value="2"/>
</dbReference>
<dbReference type="FunFam" id="3.30.505.10:FF:000011">
    <property type="entry name" value="1-phosphatidylinositol 4,5-bisphosphate phosphodiesterase gamma"/>
    <property type="match status" value="1"/>
</dbReference>
<comment type="function">
    <text evidence="20">Mediates the production of the second messenger molecules diacylglycerol (DAG) and inositol 1,4,5-trisphosphate (IP3). Plays an important role in the regulation of intracellular signaling cascades. Becomes activated in response to ligand-mediated activation of receptor-type tyrosine kinases, such as PDGFRA, PDGFRB, EGFR, FGFR1, FGFR2, FGFR3 and FGFR4. Plays a role in actin reorganization and cell migration. Guanine nucleotide exchange factor that binds the GTPase DNM1 and catalyzes the dissociation of GDP, allowing a GTP molecule to bind in its place, therefore enhancing DNM1-dependent endocytosis.</text>
</comment>
<feature type="domain" description="SH2" evidence="25">
    <location>
        <begin position="592"/>
        <end position="681"/>
    </location>
</feature>
<evidence type="ECO:0000256" key="23">
    <source>
        <dbReference type="PROSITE-ProRule" id="PRU00192"/>
    </source>
</evidence>
<comment type="catalytic activity">
    <reaction evidence="18">
        <text>a 1,2-diacyl-sn-glycero-3-phospho-(1D-myo-inositol-4,5-bisphosphate) + H2O = 1D-myo-inositol 1,4,5-trisphosphate + a 1,2-diacyl-sn-glycerol + H(+)</text>
        <dbReference type="Rhea" id="RHEA:33179"/>
        <dbReference type="ChEBI" id="CHEBI:15377"/>
        <dbReference type="ChEBI" id="CHEBI:15378"/>
        <dbReference type="ChEBI" id="CHEBI:17815"/>
        <dbReference type="ChEBI" id="CHEBI:58456"/>
        <dbReference type="ChEBI" id="CHEBI:203600"/>
        <dbReference type="EC" id="3.1.4.11"/>
    </reaction>
    <physiologicalReaction direction="left-to-right" evidence="18">
        <dbReference type="Rhea" id="RHEA:33180"/>
    </physiologicalReaction>
</comment>
<dbReference type="FunFam" id="3.20.20.190:FF:000113">
    <property type="match status" value="1"/>
</dbReference>
<evidence type="ECO:0000256" key="13">
    <source>
        <dbReference type="ARBA" id="ARBA00022999"/>
    </source>
</evidence>
<comment type="catalytic activity">
    <reaction evidence="19">
        <text>a 1,2-diacyl-sn-glycero-3-phospho-(1D-myo-inositol) + H2O = 1D-myo-inositol 1-phosphate + a 1,2-diacyl-sn-glycerol + H(+)</text>
        <dbReference type="Rhea" id="RHEA:43484"/>
        <dbReference type="ChEBI" id="CHEBI:15377"/>
        <dbReference type="ChEBI" id="CHEBI:15378"/>
        <dbReference type="ChEBI" id="CHEBI:17815"/>
        <dbReference type="ChEBI" id="CHEBI:57880"/>
        <dbReference type="ChEBI" id="CHEBI:58433"/>
    </reaction>
    <physiologicalReaction direction="left-to-right" evidence="19">
        <dbReference type="Rhea" id="RHEA:43485"/>
    </physiologicalReaction>
</comment>
<reference evidence="31" key="1">
    <citation type="submission" date="2021-04" db="EMBL/GenBank/DDBJ databases">
        <authorList>
            <consortium name="Wellcome Sanger Institute Data Sharing"/>
        </authorList>
    </citation>
    <scope>NUCLEOTIDE SEQUENCE [LARGE SCALE GENOMIC DNA]</scope>
</reference>
<keyword evidence="12" id="KW-0007">Acetylation</keyword>
<dbReference type="Ensembl" id="ENSATET00000071732.1">
    <property type="protein sequence ID" value="ENSATEP00000043411.1"/>
    <property type="gene ID" value="ENSATEG00000002589.3"/>
</dbReference>
<dbReference type="Gene3D" id="2.30.30.40">
    <property type="entry name" value="SH3 Domains"/>
    <property type="match status" value="1"/>
</dbReference>
<dbReference type="InterPro" id="IPR036028">
    <property type="entry name" value="SH3-like_dom_sf"/>
</dbReference>
<dbReference type="FunFam" id="3.30.505.10:FF:000009">
    <property type="entry name" value="1-phosphatidylinositol 4,5-bisphosphate phosphodiesterase gamma"/>
    <property type="match status" value="1"/>
</dbReference>
<dbReference type="Pfam" id="PF00017">
    <property type="entry name" value="SH2"/>
    <property type="match status" value="2"/>
</dbReference>
<evidence type="ECO:0000256" key="21">
    <source>
        <dbReference type="PIRNR" id="PIRNR000952"/>
    </source>
</evidence>
<dbReference type="SMART" id="SM00239">
    <property type="entry name" value="C2"/>
    <property type="match status" value="1"/>
</dbReference>
<keyword evidence="13 22" id="KW-0727">SH2 domain</keyword>
<evidence type="ECO:0000256" key="22">
    <source>
        <dbReference type="PROSITE-ProRule" id="PRU00191"/>
    </source>
</evidence>
<evidence type="ECO:0000256" key="2">
    <source>
        <dbReference type="ARBA" id="ARBA00004466"/>
    </source>
</evidence>
<dbReference type="Gene3D" id="2.30.29.30">
    <property type="entry name" value="Pleckstrin-homology domain (PH domain)/Phosphotyrosine-binding domain (PTB)"/>
    <property type="match status" value="1"/>
</dbReference>
<dbReference type="PROSITE" id="PS00018">
    <property type="entry name" value="EF_HAND_1"/>
    <property type="match status" value="1"/>
</dbReference>
<dbReference type="GO" id="GO:0010634">
    <property type="term" value="P:positive regulation of epithelial cell migration"/>
    <property type="evidence" value="ECO:0007669"/>
    <property type="project" value="TreeGrafter"/>
</dbReference>
<evidence type="ECO:0000256" key="14">
    <source>
        <dbReference type="ARBA" id="ARBA00023098"/>
    </source>
</evidence>
<dbReference type="PANTHER" id="PTHR10336">
    <property type="entry name" value="PHOSPHOINOSITIDE-SPECIFIC PHOSPHOLIPASE C FAMILY PROTEIN"/>
    <property type="match status" value="1"/>
</dbReference>
<dbReference type="SMART" id="SM00149">
    <property type="entry name" value="PLCYc"/>
    <property type="match status" value="1"/>
</dbReference>
<dbReference type="GO" id="GO:0051209">
    <property type="term" value="P:release of sequestered calcium ion into cytosol"/>
    <property type="evidence" value="ECO:0007669"/>
    <property type="project" value="TreeGrafter"/>
</dbReference>
<dbReference type="Pfam" id="PF00388">
    <property type="entry name" value="PI-PLC-X"/>
    <property type="match status" value="1"/>
</dbReference>
<feature type="coiled-coil region" evidence="24">
    <location>
        <begin position="1177"/>
        <end position="1228"/>
    </location>
</feature>
<dbReference type="InterPro" id="IPR011992">
    <property type="entry name" value="EF-hand-dom_pair"/>
</dbReference>
<dbReference type="InterPro" id="IPR035023">
    <property type="entry name" value="PLC-gamma_C-SH2"/>
</dbReference>
<evidence type="ECO:0000256" key="9">
    <source>
        <dbReference type="ARBA" id="ARBA00022837"/>
    </source>
</evidence>
<dbReference type="Gene3D" id="2.60.40.150">
    <property type="entry name" value="C2 domain"/>
    <property type="match status" value="1"/>
</dbReference>
<dbReference type="PIRSF" id="PIRSF000952">
    <property type="entry name" value="PLC-gamma"/>
    <property type="match status" value="1"/>
</dbReference>
<keyword evidence="32" id="KW-1185">Reference proteome</keyword>
<dbReference type="Pfam" id="PF00168">
    <property type="entry name" value="C2"/>
    <property type="match status" value="1"/>
</dbReference>
<name>A0A7N6A4P6_ANATE</name>
<evidence type="ECO:0000256" key="6">
    <source>
        <dbReference type="ARBA" id="ARBA00022723"/>
    </source>
</evidence>